<evidence type="ECO:0000313" key="4">
    <source>
        <dbReference type="Proteomes" id="UP000226031"/>
    </source>
</evidence>
<name>A0A2B7Z9Z1_9EURO</name>
<organism evidence="3 4">
    <name type="scientific">[Emmonsia] crescens</name>
    <dbReference type="NCBI Taxonomy" id="73230"/>
    <lineage>
        <taxon>Eukaryota</taxon>
        <taxon>Fungi</taxon>
        <taxon>Dikarya</taxon>
        <taxon>Ascomycota</taxon>
        <taxon>Pezizomycotina</taxon>
        <taxon>Eurotiomycetes</taxon>
        <taxon>Eurotiomycetidae</taxon>
        <taxon>Onygenales</taxon>
        <taxon>Ajellomycetaceae</taxon>
        <taxon>Emergomyces</taxon>
    </lineage>
</organism>
<feature type="repeat" description="TPR" evidence="1">
    <location>
        <begin position="589"/>
        <end position="622"/>
    </location>
</feature>
<dbReference type="STRING" id="73230.A0A2B7Z9Z1"/>
<dbReference type="VEuPathDB" id="FungiDB:EMCG_08211"/>
<dbReference type="SMART" id="SM00028">
    <property type="entry name" value="TPR"/>
    <property type="match status" value="3"/>
</dbReference>
<evidence type="ECO:0000313" key="3">
    <source>
        <dbReference type="EMBL" id="PGH30776.1"/>
    </source>
</evidence>
<dbReference type="InterPro" id="IPR011990">
    <property type="entry name" value="TPR-like_helical_dom_sf"/>
</dbReference>
<dbReference type="PROSITE" id="PS50005">
    <property type="entry name" value="TPR"/>
    <property type="match status" value="1"/>
</dbReference>
<dbReference type="Gene3D" id="1.25.40.10">
    <property type="entry name" value="Tetratricopeptide repeat domain"/>
    <property type="match status" value="1"/>
</dbReference>
<keyword evidence="1" id="KW-0802">TPR repeat</keyword>
<dbReference type="InterPro" id="IPR029498">
    <property type="entry name" value="HeLo_dom"/>
</dbReference>
<keyword evidence="4" id="KW-1185">Reference proteome</keyword>
<dbReference type="Proteomes" id="UP000226031">
    <property type="component" value="Unassembled WGS sequence"/>
</dbReference>
<dbReference type="PANTHER" id="PTHR42345:SF2">
    <property type="entry name" value="HELICASE-LIKE PROTEIN"/>
    <property type="match status" value="1"/>
</dbReference>
<reference evidence="3 4" key="1">
    <citation type="submission" date="2017-10" db="EMBL/GenBank/DDBJ databases">
        <title>Comparative genomics in systemic dimorphic fungi from Ajellomycetaceae.</title>
        <authorList>
            <person name="Munoz J.F."/>
            <person name="Mcewen J.G."/>
            <person name="Clay O.K."/>
            <person name="Cuomo C.A."/>
        </authorList>
    </citation>
    <scope>NUCLEOTIDE SEQUENCE [LARGE SCALE GENOMIC DNA]</scope>
    <source>
        <strain evidence="3 4">UAMH4076</strain>
    </source>
</reference>
<dbReference type="SUPFAM" id="SSF48452">
    <property type="entry name" value="TPR-like"/>
    <property type="match status" value="1"/>
</dbReference>
<dbReference type="AlphaFoldDB" id="A0A2B7Z9Z1"/>
<dbReference type="InterPro" id="IPR019734">
    <property type="entry name" value="TPR_rpt"/>
</dbReference>
<sequence>MIQTPIPPEGREPLVSISIAWSSYIKLCGTFDLRPNEEDIVQLLLASDLEIAKVRLFAWGKAIGLDLVENGGTLHNSATRLNREPIGDSVLRHMLVVQRLFNSFKSTREIHGITIGATRSILTDSGNGGGGVTPAALQDMPLDIKQCYKALRKSMDNWCRVELNSEITWSIHDKSEFGLFVSAFGNAVESLVSSFTDVKRDVQETVRSVVCYDGDYSDSGLLEQLLQQVSSPAEAYQDAITEVESLCKEVGRTSGDYHIPAIAGIKHLFMPLNSGHVATKAEWNAATGQQRIAIKFSAAVCRVREKAEGRLVITMNQNTSPSLHVTADAYWEEFCQPRESCLRVVRGEKGFLQPTHSSFALYHRVQFMKRPPFRPFYRHKSEEIVMFDIESEPRYENINPGTVTVEGFGLETWKYAKEHSGPKYSHKSAFLPKMPAVSTSKLLRRFEELQSFDRPFGLNRQEDELDLRELFGDTRLDPFHRVSDPAPQIEQLGSLLDMDRSFRDFTSSSALATAWVGQSLHSFLRQIILSRELALRLELHPNASVLDITPKILASLIVQDLYFRNAKISLQDKPTQIQKVENLEEIGAAEALKTQGNTAFGKGEFHQAVGFYTQAIDIDRSNAVFHLNRAAAYYHLDKYGQAAEDATSATLLDPKYIKAWIRRADSEMKLEMAKKAYNSYLIAIELSGGAVPALMTEGLANAEAKIKADMQKIQAEPLLTRRHALQKAFLDEDWDLSRKHVTFSSSALDQQIQGLLSFASQMKWPYINEVEDYIPKAAENFRNSGPSPILLFDWFYGCVLPGKWTALTIMSCLIWSSSSVSLSEPAPYYECGLSLPSQTYWRVRTVLGSVLGCLPGVTSLCGWIGPCPSVEFVEPPSHATKNFNKKPHYVHLQADEVAPVKDLSTIPHYDPEVAYQTFLEACLKSGEDIENIEFLENMADTKKWVTPQPLTRVTAVVCSISTIQLKTVPLDRHSEQLNETQLEKQTQYRASIVIDVKDGSRQKTVKYDLNYNPIFVTLPPCHPGQKASHELHKRELPKEKEIDIWTLIGGPSKRRSLIPGFRIGSNADRSHINHDVTIINVGSGREAEVLARAWCSERGKNAVIRRSGGPCLACAIRAARPPPVGLGTGVLIWLS</sequence>
<dbReference type="Pfam" id="PF14479">
    <property type="entry name" value="HeLo"/>
    <property type="match status" value="1"/>
</dbReference>
<protein>
    <recommendedName>
        <fullName evidence="2">Prion-inhibition and propagation HeLo domain-containing protein</fullName>
    </recommendedName>
</protein>
<dbReference type="EMBL" id="PDND01000156">
    <property type="protein sequence ID" value="PGH30776.1"/>
    <property type="molecule type" value="Genomic_DNA"/>
</dbReference>
<evidence type="ECO:0000259" key="2">
    <source>
        <dbReference type="Pfam" id="PF14479"/>
    </source>
</evidence>
<dbReference type="Gene3D" id="1.20.120.1020">
    <property type="entry name" value="Prion-inhibition and propagation, HeLo domain"/>
    <property type="match status" value="1"/>
</dbReference>
<comment type="caution">
    <text evidence="3">The sequence shown here is derived from an EMBL/GenBank/DDBJ whole genome shotgun (WGS) entry which is preliminary data.</text>
</comment>
<proteinExistence type="predicted"/>
<feature type="domain" description="Prion-inhibition and propagation HeLo" evidence="2">
    <location>
        <begin position="45"/>
        <end position="208"/>
    </location>
</feature>
<evidence type="ECO:0000256" key="1">
    <source>
        <dbReference type="PROSITE-ProRule" id="PRU00339"/>
    </source>
</evidence>
<dbReference type="PANTHER" id="PTHR42345">
    <property type="entry name" value="TPR_REGION DOMAIN-CONTAINING PROTEIN"/>
    <property type="match status" value="1"/>
</dbReference>
<gene>
    <name evidence="3" type="ORF">GX50_06450</name>
</gene>
<dbReference type="InterPro" id="IPR038305">
    <property type="entry name" value="HeLo_sf"/>
</dbReference>
<accession>A0A2B7Z9Z1</accession>
<dbReference type="VEuPathDB" id="FungiDB:EMCG_08212"/>